<evidence type="ECO:0000256" key="3">
    <source>
        <dbReference type="ARBA" id="ARBA00022729"/>
    </source>
</evidence>
<dbReference type="GO" id="GO:0015768">
    <property type="term" value="P:maltose transport"/>
    <property type="evidence" value="ECO:0007669"/>
    <property type="project" value="TreeGrafter"/>
</dbReference>
<keyword evidence="5" id="KW-0238">DNA-binding</keyword>
<dbReference type="SMART" id="SM00345">
    <property type="entry name" value="HTH_GNTR"/>
    <property type="match status" value="1"/>
</dbReference>
<evidence type="ECO:0000256" key="4">
    <source>
        <dbReference type="ARBA" id="ARBA00023015"/>
    </source>
</evidence>
<dbReference type="EMBL" id="BMGR01000026">
    <property type="protein sequence ID" value="GGG26432.1"/>
    <property type="molecule type" value="Genomic_DNA"/>
</dbReference>
<gene>
    <name evidence="8" type="ORF">GCM10010916_48540</name>
</gene>
<dbReference type="GO" id="GO:1901982">
    <property type="term" value="F:maltose binding"/>
    <property type="evidence" value="ECO:0007669"/>
    <property type="project" value="TreeGrafter"/>
</dbReference>
<evidence type="ECO:0000256" key="1">
    <source>
        <dbReference type="ARBA" id="ARBA00008520"/>
    </source>
</evidence>
<keyword evidence="2" id="KW-0813">Transport</keyword>
<reference evidence="8" key="2">
    <citation type="submission" date="2020-09" db="EMBL/GenBank/DDBJ databases">
        <authorList>
            <person name="Sun Q."/>
            <person name="Zhou Y."/>
        </authorList>
    </citation>
    <scope>NUCLEOTIDE SEQUENCE</scope>
    <source>
        <strain evidence="8">CGMCC 1.12987</strain>
    </source>
</reference>
<keyword evidence="3" id="KW-0732">Signal</keyword>
<dbReference type="Gene3D" id="3.40.190.10">
    <property type="entry name" value="Periplasmic binding protein-like II"/>
    <property type="match status" value="1"/>
</dbReference>
<organism evidence="8 9">
    <name type="scientific">Paenibacillus abyssi</name>
    <dbReference type="NCBI Taxonomy" id="1340531"/>
    <lineage>
        <taxon>Bacteria</taxon>
        <taxon>Bacillati</taxon>
        <taxon>Bacillota</taxon>
        <taxon>Bacilli</taxon>
        <taxon>Bacillales</taxon>
        <taxon>Paenibacillaceae</taxon>
        <taxon>Paenibacillus</taxon>
    </lineage>
</organism>
<dbReference type="GO" id="GO:0003700">
    <property type="term" value="F:DNA-binding transcription factor activity"/>
    <property type="evidence" value="ECO:0007669"/>
    <property type="project" value="InterPro"/>
</dbReference>
<evidence type="ECO:0000313" key="9">
    <source>
        <dbReference type="Proteomes" id="UP000644756"/>
    </source>
</evidence>
<dbReference type="Gene3D" id="1.10.10.10">
    <property type="entry name" value="Winged helix-like DNA-binding domain superfamily/Winged helix DNA-binding domain"/>
    <property type="match status" value="1"/>
</dbReference>
<dbReference type="GO" id="GO:0003677">
    <property type="term" value="F:DNA binding"/>
    <property type="evidence" value="ECO:0007669"/>
    <property type="project" value="UniProtKB-KW"/>
</dbReference>
<dbReference type="GO" id="GO:0042956">
    <property type="term" value="P:maltodextrin transmembrane transport"/>
    <property type="evidence" value="ECO:0007669"/>
    <property type="project" value="TreeGrafter"/>
</dbReference>
<dbReference type="InterPro" id="IPR000524">
    <property type="entry name" value="Tscrpt_reg_HTH_GntR"/>
</dbReference>
<sequence>MGSKPSRTTFRVRLEAMVNQLREQIISGKLAAGTYLPSEEFLGEEFQLSKKSVRKGLEILVDENLIIKKPKIGNMVNDPKSESGKISIRFCSYADTEPETNVGKLLDAFEKKYPHVAVKRVTLRVMDYHEKLTEFMDDNMLDVIMINYNNFRLYHTRNALHLLTEQTVDERVYPFLNRAFTVDGKLYAKPFVFSPVILCYNKKHFKEANLPEPDSSWTWNDFCHAVSKLTDTSPSHKRLGFYFHLLSQNRWPLFLLQNGFSLQKDEQGRYHLNDHTFMKSMVMIKELFSQQEIIPAFMSQSDIDTERLFLEEKASMIVTTYFSLNNIKSVPFDYDISPVPFIHHPETLLLNIGLAINSHSAQKEAAQLLVDFLTSDEAQDAVRRETLSIPSIKEAAAKEWPEKTEPSRFQMFREIIPSYRYYTDMNVETHHLDAMVHYLKLYWSNIDNASNVISNIEQELNKNI</sequence>
<evidence type="ECO:0000256" key="2">
    <source>
        <dbReference type="ARBA" id="ARBA00022448"/>
    </source>
</evidence>
<dbReference type="PROSITE" id="PS50949">
    <property type="entry name" value="HTH_GNTR"/>
    <property type="match status" value="1"/>
</dbReference>
<dbReference type="Pfam" id="PF13416">
    <property type="entry name" value="SBP_bac_8"/>
    <property type="match status" value="1"/>
</dbReference>
<dbReference type="PANTHER" id="PTHR30061:SF50">
    <property type="entry name" value="MALTOSE_MALTODEXTRIN-BINDING PERIPLASMIC PROTEIN"/>
    <property type="match status" value="1"/>
</dbReference>
<dbReference type="Pfam" id="PF00392">
    <property type="entry name" value="GntR"/>
    <property type="match status" value="1"/>
</dbReference>
<feature type="domain" description="HTH gntR-type" evidence="7">
    <location>
        <begin position="11"/>
        <end position="79"/>
    </location>
</feature>
<dbReference type="AlphaFoldDB" id="A0A917G7N3"/>
<dbReference type="Proteomes" id="UP000644756">
    <property type="component" value="Unassembled WGS sequence"/>
</dbReference>
<dbReference type="InterPro" id="IPR006059">
    <property type="entry name" value="SBP"/>
</dbReference>
<keyword evidence="6" id="KW-0804">Transcription</keyword>
<dbReference type="InterPro" id="IPR036390">
    <property type="entry name" value="WH_DNA-bd_sf"/>
</dbReference>
<protein>
    <recommendedName>
        <fullName evidence="7">HTH gntR-type domain-containing protein</fullName>
    </recommendedName>
</protein>
<evidence type="ECO:0000259" key="7">
    <source>
        <dbReference type="PROSITE" id="PS50949"/>
    </source>
</evidence>
<comment type="caution">
    <text evidence="8">The sequence shown here is derived from an EMBL/GenBank/DDBJ whole genome shotgun (WGS) entry which is preliminary data.</text>
</comment>
<evidence type="ECO:0000256" key="6">
    <source>
        <dbReference type="ARBA" id="ARBA00023163"/>
    </source>
</evidence>
<keyword evidence="4" id="KW-0805">Transcription regulation</keyword>
<name>A0A917G7N3_9BACL</name>
<proteinExistence type="inferred from homology"/>
<dbReference type="CDD" id="cd07377">
    <property type="entry name" value="WHTH_GntR"/>
    <property type="match status" value="1"/>
</dbReference>
<dbReference type="InterPro" id="IPR036388">
    <property type="entry name" value="WH-like_DNA-bd_sf"/>
</dbReference>
<accession>A0A917G7N3</accession>
<dbReference type="GO" id="GO:0055052">
    <property type="term" value="C:ATP-binding cassette (ABC) transporter complex, substrate-binding subunit-containing"/>
    <property type="evidence" value="ECO:0007669"/>
    <property type="project" value="TreeGrafter"/>
</dbReference>
<dbReference type="PANTHER" id="PTHR30061">
    <property type="entry name" value="MALTOSE-BINDING PERIPLASMIC PROTEIN"/>
    <property type="match status" value="1"/>
</dbReference>
<evidence type="ECO:0000256" key="5">
    <source>
        <dbReference type="ARBA" id="ARBA00023125"/>
    </source>
</evidence>
<reference evidence="8" key="1">
    <citation type="journal article" date="2014" name="Int. J. Syst. Evol. Microbiol.">
        <title>Complete genome sequence of Corynebacterium casei LMG S-19264T (=DSM 44701T), isolated from a smear-ripened cheese.</title>
        <authorList>
            <consortium name="US DOE Joint Genome Institute (JGI-PGF)"/>
            <person name="Walter F."/>
            <person name="Albersmeier A."/>
            <person name="Kalinowski J."/>
            <person name="Ruckert C."/>
        </authorList>
    </citation>
    <scope>NUCLEOTIDE SEQUENCE</scope>
    <source>
        <strain evidence="8">CGMCC 1.12987</strain>
    </source>
</reference>
<dbReference type="SUPFAM" id="SSF53850">
    <property type="entry name" value="Periplasmic binding protein-like II"/>
    <property type="match status" value="1"/>
</dbReference>
<evidence type="ECO:0000313" key="8">
    <source>
        <dbReference type="EMBL" id="GGG26432.1"/>
    </source>
</evidence>
<dbReference type="RefSeq" id="WP_188533683.1">
    <property type="nucleotide sequence ID" value="NZ_BMGR01000026.1"/>
</dbReference>
<keyword evidence="9" id="KW-1185">Reference proteome</keyword>
<dbReference type="SUPFAM" id="SSF46785">
    <property type="entry name" value="Winged helix' DNA-binding domain"/>
    <property type="match status" value="1"/>
</dbReference>
<comment type="similarity">
    <text evidence="1">Belongs to the bacterial solute-binding protein 1 family.</text>
</comment>